<dbReference type="InterPro" id="IPR006218">
    <property type="entry name" value="DAHP1/KDSA"/>
</dbReference>
<dbReference type="NCBIfam" id="TIGR01361">
    <property type="entry name" value="DAHP_synth_Bsub"/>
    <property type="match status" value="1"/>
</dbReference>
<dbReference type="SUPFAM" id="SSF51569">
    <property type="entry name" value="Aldolase"/>
    <property type="match status" value="1"/>
</dbReference>
<gene>
    <name evidence="4" type="primary">aroF</name>
    <name evidence="4" type="ORF">NO1_1913</name>
</gene>
<dbReference type="GO" id="GO:0016832">
    <property type="term" value="F:aldehyde-lyase activity"/>
    <property type="evidence" value="ECO:0007669"/>
    <property type="project" value="InterPro"/>
</dbReference>
<dbReference type="EMBL" id="BGZN01000087">
    <property type="protein sequence ID" value="GBR74800.1"/>
    <property type="molecule type" value="Genomic_DNA"/>
</dbReference>
<dbReference type="InterPro" id="IPR052899">
    <property type="entry name" value="Class-I_DAHP_synthase"/>
</dbReference>
<dbReference type="GO" id="GO:0009073">
    <property type="term" value="P:aromatic amino acid family biosynthetic process"/>
    <property type="evidence" value="ECO:0007669"/>
    <property type="project" value="InterPro"/>
</dbReference>
<evidence type="ECO:0000313" key="5">
    <source>
        <dbReference type="Proteomes" id="UP000269352"/>
    </source>
</evidence>
<dbReference type="Gene3D" id="3.20.20.70">
    <property type="entry name" value="Aldolase class I"/>
    <property type="match status" value="1"/>
</dbReference>
<evidence type="ECO:0000259" key="3">
    <source>
        <dbReference type="Pfam" id="PF18152"/>
    </source>
</evidence>
<dbReference type="InterPro" id="IPR013785">
    <property type="entry name" value="Aldolase_TIM"/>
</dbReference>
<proteinExistence type="predicted"/>
<dbReference type="AlphaFoldDB" id="A0A388TD21"/>
<name>A0A388TD21_TERA1</name>
<feature type="domain" description="DAHP synthase ferredoxin-like" evidence="3">
    <location>
        <begin position="1"/>
        <end position="51"/>
    </location>
</feature>
<dbReference type="NCBIfam" id="NF009239">
    <property type="entry name" value="PRK12595.1"/>
    <property type="match status" value="1"/>
</dbReference>
<dbReference type="InterPro" id="IPR006268">
    <property type="entry name" value="DAHP_syn_2"/>
</dbReference>
<dbReference type="NCBIfam" id="NF006421">
    <property type="entry name" value="PRK08673.1"/>
    <property type="match status" value="1"/>
</dbReference>
<organism evidence="4 5">
    <name type="scientific">Termititenax aidoneus</name>
    <dbReference type="NCBI Taxonomy" id="2218524"/>
    <lineage>
        <taxon>Bacteria</taxon>
        <taxon>Bacillati</taxon>
        <taxon>Candidatus Margulisiibacteriota</taxon>
        <taxon>Candidatus Termititenacia</taxon>
        <taxon>Candidatus Termititenacales</taxon>
        <taxon>Candidatus Termititenacaceae</taxon>
        <taxon>Candidatus Termititenax</taxon>
    </lineage>
</organism>
<feature type="domain" description="DAHP synthetase I/KDSA" evidence="2">
    <location>
        <begin position="65"/>
        <end position="314"/>
    </location>
</feature>
<dbReference type="Pfam" id="PF18152">
    <property type="entry name" value="DAHP_snth_FXD"/>
    <property type="match status" value="1"/>
</dbReference>
<dbReference type="Pfam" id="PF00793">
    <property type="entry name" value="DAHP_synth_1"/>
    <property type="match status" value="1"/>
</dbReference>
<dbReference type="PANTHER" id="PTHR43018:SF2">
    <property type="entry name" value="PHOSPHO-2-DEHYDRO-3-DEOXYHEPTONATE ALDOLASE"/>
    <property type="match status" value="1"/>
</dbReference>
<keyword evidence="1" id="KW-0808">Transferase</keyword>
<dbReference type="GO" id="GO:0016740">
    <property type="term" value="F:transferase activity"/>
    <property type="evidence" value="ECO:0007669"/>
    <property type="project" value="UniProtKB-KW"/>
</dbReference>
<accession>A0A388TD21</accession>
<protein>
    <submittedName>
        <fullName evidence="4">3-deoxy-7-phosphoheptulonate synthase</fullName>
    </submittedName>
</protein>
<evidence type="ECO:0000313" key="4">
    <source>
        <dbReference type="EMBL" id="GBR74800.1"/>
    </source>
</evidence>
<sequence length="319" mass="34952">VVAFVENAGLKTQVSRGEERTVIGLIGDKTKIDRSVLESLQDVAEIIDVSKPYKRAAREMHPDDTVITLDNGLKIGGKHEPVVMAGPCTVENWEMLIEIAKSVKAAGAKILRGGAWKPRTSPYAFQGLGEEGLKLLAKAREETGLPVVSELMDTKDIPLFLKYVDIIQIGARNMQNFSLLKELGKIDKPILLKRGLAATIEEWLMSAEYILAGGNTKVLLCERGIRTMEKYTRNTLDLSAVPVIKKMSHLPIIIDPSHAVGHWDYVPSMSKAAIVAGADGLIIEVHSNPEKAACDGGQCLKPKLFGDLMKDVKALMKYR</sequence>
<evidence type="ECO:0000259" key="2">
    <source>
        <dbReference type="Pfam" id="PF00793"/>
    </source>
</evidence>
<evidence type="ECO:0000256" key="1">
    <source>
        <dbReference type="ARBA" id="ARBA00022679"/>
    </source>
</evidence>
<keyword evidence="5" id="KW-1185">Reference proteome</keyword>
<dbReference type="Gene3D" id="3.30.70.1140">
    <property type="entry name" value="Phospho-2-dehydro-3-deoxyheptonate aldolase, domain 1"/>
    <property type="match status" value="1"/>
</dbReference>
<dbReference type="InterPro" id="IPR041071">
    <property type="entry name" value="DAHP_snth_FXD"/>
</dbReference>
<dbReference type="Proteomes" id="UP000269352">
    <property type="component" value="Unassembled WGS sequence"/>
</dbReference>
<feature type="non-terminal residue" evidence="4">
    <location>
        <position position="1"/>
    </location>
</feature>
<comment type="caution">
    <text evidence="4">The sequence shown here is derived from an EMBL/GenBank/DDBJ whole genome shotgun (WGS) entry which is preliminary data.</text>
</comment>
<reference evidence="4 5" key="1">
    <citation type="journal article" date="2019" name="ISME J.">
        <title>Genome analyses of uncultured TG2/ZB3 bacteria in 'Margulisbacteria' specifically attached to ectosymbiotic spirochetes of protists in the termite gut.</title>
        <authorList>
            <person name="Utami Y.D."/>
            <person name="Kuwahara H."/>
            <person name="Igai K."/>
            <person name="Murakami T."/>
            <person name="Sugaya K."/>
            <person name="Morikawa T."/>
            <person name="Nagura Y."/>
            <person name="Yuki M."/>
            <person name="Deevong P."/>
            <person name="Inoue T."/>
            <person name="Kihara K."/>
            <person name="Lo N."/>
            <person name="Yamada A."/>
            <person name="Ohkuma M."/>
            <person name="Hongoh Y."/>
        </authorList>
    </citation>
    <scope>NUCLEOTIDE SEQUENCE [LARGE SCALE GENOMIC DNA]</scope>
    <source>
        <strain evidence="4">NkOx7-01</strain>
    </source>
</reference>
<dbReference type="PANTHER" id="PTHR43018">
    <property type="entry name" value="PHOSPHO-2-DEHYDRO-3-DEOXYHEPTONATE ALDOLASE"/>
    <property type="match status" value="1"/>
</dbReference>